<dbReference type="AlphaFoldDB" id="A0A7X5R194"/>
<accession>A0A7X5R194</accession>
<dbReference type="RefSeq" id="WP_167149609.1">
    <property type="nucleotide sequence ID" value="NZ_JAAMOX010000001.1"/>
</dbReference>
<name>A0A7X5R194_9MICO</name>
<gene>
    <name evidence="1" type="ORF">FHX76_001614</name>
</gene>
<keyword evidence="2" id="KW-1185">Reference proteome</keyword>
<dbReference type="EMBL" id="JAAMOX010000001">
    <property type="protein sequence ID" value="NIH53746.1"/>
    <property type="molecule type" value="Genomic_DNA"/>
</dbReference>
<reference evidence="1 2" key="1">
    <citation type="submission" date="2020-02" db="EMBL/GenBank/DDBJ databases">
        <title>Sequencing the genomes of 1000 actinobacteria strains.</title>
        <authorList>
            <person name="Klenk H.-P."/>
        </authorList>
    </citation>
    <scope>NUCLEOTIDE SEQUENCE [LARGE SCALE GENOMIC DNA]</scope>
    <source>
        <strain evidence="1 2">DSM 27960</strain>
    </source>
</reference>
<sequence>MTTILGPVHDSSGRPANGTIEWRQTVRFGLDSASITRTIAVSQVVGGEIKAEDGGAFTLPPNPIGSRVHVLEVLGGHTHERMVEVPDAATVLYRDLDSTPVQAGEIWVSPGGAIPNEARSRDLLFDPTTQNVYRIRE</sequence>
<dbReference type="Proteomes" id="UP000541033">
    <property type="component" value="Unassembled WGS sequence"/>
</dbReference>
<evidence type="ECO:0000313" key="1">
    <source>
        <dbReference type="EMBL" id="NIH53746.1"/>
    </source>
</evidence>
<evidence type="ECO:0000313" key="2">
    <source>
        <dbReference type="Proteomes" id="UP000541033"/>
    </source>
</evidence>
<proteinExistence type="predicted"/>
<comment type="caution">
    <text evidence="1">The sequence shown here is derived from an EMBL/GenBank/DDBJ whole genome shotgun (WGS) entry which is preliminary data.</text>
</comment>
<protein>
    <submittedName>
        <fullName evidence="1">Uncharacterized protein</fullName>
    </submittedName>
</protein>
<organism evidence="1 2">
    <name type="scientific">Lysinibacter cavernae</name>
    <dbReference type="NCBI Taxonomy" id="1640652"/>
    <lineage>
        <taxon>Bacteria</taxon>
        <taxon>Bacillati</taxon>
        <taxon>Actinomycetota</taxon>
        <taxon>Actinomycetes</taxon>
        <taxon>Micrococcales</taxon>
        <taxon>Microbacteriaceae</taxon>
        <taxon>Lysinibacter</taxon>
    </lineage>
</organism>